<evidence type="ECO:0000256" key="4">
    <source>
        <dbReference type="ARBA" id="ARBA00022655"/>
    </source>
</evidence>
<keyword evidence="4 8" id="KW-0566">Pantothenate biosynthesis</keyword>
<comment type="function">
    <text evidence="8">Catalyzes the condensation of pantoate with beta-alanine in an ATP-dependent reaction via a pantoyl-adenylate intermediate.</text>
</comment>
<dbReference type="Gene3D" id="3.30.1300.10">
    <property type="entry name" value="Pantoate-beta-alanine ligase, C-terminal domain"/>
    <property type="match status" value="1"/>
</dbReference>
<comment type="similarity">
    <text evidence="2 8">Belongs to the pantothenate synthetase family.</text>
</comment>
<sequence>MQIFHNMKEWLTIRRSLPANLSLGFVPTMGNLHEGHASLFQQSIRENDRTIASIFINPTQFNRSDDFKHYPRTLDADLHLLKTLGVNYCLLPDADEIYSDNYRYQIQETELCQLMEGKHRPGHFTGVLTVVMKLLHLAQPQRAYFGEKDYQQFLLIRDMVETFFLDIDIKACPTIREASGLAYSSRNNRLTAEEKREAENFARIFHQHKSCELLVEELKQNNINVEYLEDYQQRRFVAVTIGNIRLIDNYSLTDK</sequence>
<evidence type="ECO:0000256" key="5">
    <source>
        <dbReference type="ARBA" id="ARBA00022741"/>
    </source>
</evidence>
<dbReference type="Gene3D" id="3.40.50.620">
    <property type="entry name" value="HUPs"/>
    <property type="match status" value="1"/>
</dbReference>
<dbReference type="InterPro" id="IPR003721">
    <property type="entry name" value="Pantoate_ligase"/>
</dbReference>
<protein>
    <recommendedName>
        <fullName evidence="8">Pantothenate synthetase</fullName>
        <shortName evidence="8">PS</shortName>
        <ecNumber evidence="8">6.3.2.1</ecNumber>
    </recommendedName>
    <alternativeName>
        <fullName evidence="8">Pantoate--beta-alanine ligase</fullName>
    </alternativeName>
    <alternativeName>
        <fullName evidence="8">Pantoate-activating enzyme</fullName>
    </alternativeName>
</protein>
<feature type="binding site" evidence="8">
    <location>
        <position position="152"/>
    </location>
    <ligand>
        <name>(R)-pantoate</name>
        <dbReference type="ChEBI" id="CHEBI:15980"/>
    </ligand>
</feature>
<comment type="subcellular location">
    <subcellularLocation>
        <location evidence="8">Cytoplasm</location>
    </subcellularLocation>
</comment>
<organism evidence="9 10">
    <name type="scientific">Legionella cardiaca</name>
    <dbReference type="NCBI Taxonomy" id="1071983"/>
    <lineage>
        <taxon>Bacteria</taxon>
        <taxon>Pseudomonadati</taxon>
        <taxon>Pseudomonadota</taxon>
        <taxon>Gammaproteobacteria</taxon>
        <taxon>Legionellales</taxon>
        <taxon>Legionellaceae</taxon>
        <taxon>Legionella</taxon>
    </lineage>
</organism>
<evidence type="ECO:0000256" key="1">
    <source>
        <dbReference type="ARBA" id="ARBA00004990"/>
    </source>
</evidence>
<evidence type="ECO:0000256" key="2">
    <source>
        <dbReference type="ARBA" id="ARBA00009256"/>
    </source>
</evidence>
<evidence type="ECO:0000256" key="3">
    <source>
        <dbReference type="ARBA" id="ARBA00022598"/>
    </source>
</evidence>
<comment type="pathway">
    <text evidence="1 8">Cofactor biosynthesis; (R)-pantothenate biosynthesis; (R)-pantothenate from (R)-pantoate and beta-alanine: step 1/1.</text>
</comment>
<feature type="binding site" evidence="8">
    <location>
        <position position="60"/>
    </location>
    <ligand>
        <name>(R)-pantoate</name>
        <dbReference type="ChEBI" id="CHEBI:15980"/>
    </ligand>
</feature>
<keyword evidence="3 8" id="KW-0436">Ligase</keyword>
<dbReference type="PANTHER" id="PTHR21299:SF1">
    <property type="entry name" value="PANTOATE--BETA-ALANINE LIGASE"/>
    <property type="match status" value="1"/>
</dbReference>
<dbReference type="RefSeq" id="WP_275088990.1">
    <property type="nucleotide sequence ID" value="NZ_CP119078.1"/>
</dbReference>
<feature type="binding site" evidence="8">
    <location>
        <begin position="146"/>
        <end position="149"/>
    </location>
    <ligand>
        <name>ATP</name>
        <dbReference type="ChEBI" id="CHEBI:30616"/>
    </ligand>
</feature>
<accession>A0ABY8AUV4</accession>
<name>A0ABY8AUV4_9GAMM</name>
<proteinExistence type="inferred from homology"/>
<dbReference type="SUPFAM" id="SSF52374">
    <property type="entry name" value="Nucleotidylyl transferase"/>
    <property type="match status" value="1"/>
</dbReference>
<dbReference type="EMBL" id="CP119078">
    <property type="protein sequence ID" value="WED43176.1"/>
    <property type="molecule type" value="Genomic_DNA"/>
</dbReference>
<keyword evidence="6 8" id="KW-0067">ATP-binding</keyword>
<evidence type="ECO:0000256" key="7">
    <source>
        <dbReference type="ARBA" id="ARBA00048258"/>
    </source>
</evidence>
<dbReference type="PANTHER" id="PTHR21299">
    <property type="entry name" value="CYTIDYLATE KINASE/PANTOATE-BETA-ALANINE LIGASE"/>
    <property type="match status" value="1"/>
</dbReference>
<keyword evidence="10" id="KW-1185">Reference proteome</keyword>
<dbReference type="Pfam" id="PF02569">
    <property type="entry name" value="Pantoate_ligase"/>
    <property type="match status" value="1"/>
</dbReference>
<evidence type="ECO:0000313" key="10">
    <source>
        <dbReference type="Proteomes" id="UP001222087"/>
    </source>
</evidence>
<feature type="binding site" evidence="8">
    <location>
        <begin position="29"/>
        <end position="36"/>
    </location>
    <ligand>
        <name>ATP</name>
        <dbReference type="ChEBI" id="CHEBI:30616"/>
    </ligand>
</feature>
<feature type="binding site" evidence="8">
    <location>
        <begin position="183"/>
        <end position="186"/>
    </location>
    <ligand>
        <name>ATP</name>
        <dbReference type="ChEBI" id="CHEBI:30616"/>
    </ligand>
</feature>
<dbReference type="Proteomes" id="UP001222087">
    <property type="component" value="Chromosome"/>
</dbReference>
<dbReference type="GO" id="GO:0016874">
    <property type="term" value="F:ligase activity"/>
    <property type="evidence" value="ECO:0007669"/>
    <property type="project" value="UniProtKB-KW"/>
</dbReference>
<evidence type="ECO:0000313" key="9">
    <source>
        <dbReference type="EMBL" id="WED43176.1"/>
    </source>
</evidence>
<keyword evidence="5 8" id="KW-0547">Nucleotide-binding</keyword>
<feature type="binding site" evidence="8">
    <location>
        <position position="175"/>
    </location>
    <ligand>
        <name>ATP</name>
        <dbReference type="ChEBI" id="CHEBI:30616"/>
    </ligand>
</feature>
<feature type="binding site" evidence="8">
    <location>
        <position position="60"/>
    </location>
    <ligand>
        <name>beta-alanine</name>
        <dbReference type="ChEBI" id="CHEBI:57966"/>
    </ligand>
</feature>
<dbReference type="InterPro" id="IPR042176">
    <property type="entry name" value="Pantoate_ligase_C"/>
</dbReference>
<dbReference type="HAMAP" id="MF_00158">
    <property type="entry name" value="PanC"/>
    <property type="match status" value="1"/>
</dbReference>
<comment type="subunit">
    <text evidence="8">Homodimer.</text>
</comment>
<comment type="miscellaneous">
    <text evidence="8">The reaction proceeds by a bi uni uni bi ping pong mechanism.</text>
</comment>
<keyword evidence="8" id="KW-0963">Cytoplasm</keyword>
<feature type="active site" description="Proton donor" evidence="8">
    <location>
        <position position="36"/>
    </location>
</feature>
<dbReference type="NCBIfam" id="TIGR00018">
    <property type="entry name" value="panC"/>
    <property type="match status" value="1"/>
</dbReference>
<dbReference type="EC" id="6.3.2.1" evidence="8"/>
<evidence type="ECO:0000256" key="8">
    <source>
        <dbReference type="HAMAP-Rule" id="MF_00158"/>
    </source>
</evidence>
<comment type="catalytic activity">
    <reaction evidence="7 8">
        <text>(R)-pantoate + beta-alanine + ATP = (R)-pantothenate + AMP + diphosphate + H(+)</text>
        <dbReference type="Rhea" id="RHEA:10912"/>
        <dbReference type="ChEBI" id="CHEBI:15378"/>
        <dbReference type="ChEBI" id="CHEBI:15980"/>
        <dbReference type="ChEBI" id="CHEBI:29032"/>
        <dbReference type="ChEBI" id="CHEBI:30616"/>
        <dbReference type="ChEBI" id="CHEBI:33019"/>
        <dbReference type="ChEBI" id="CHEBI:57966"/>
        <dbReference type="ChEBI" id="CHEBI:456215"/>
        <dbReference type="EC" id="6.3.2.1"/>
    </reaction>
</comment>
<reference evidence="9 10" key="1">
    <citation type="submission" date="2023-02" db="EMBL/GenBank/DDBJ databases">
        <title>Genome Sequence of L. cardiaca H63T.</title>
        <authorList>
            <person name="Lopez A.E."/>
            <person name="Cianciotto N.P."/>
        </authorList>
    </citation>
    <scope>NUCLEOTIDE SEQUENCE [LARGE SCALE GENOMIC DNA]</scope>
    <source>
        <strain evidence="9 10">H63</strain>
    </source>
</reference>
<evidence type="ECO:0000256" key="6">
    <source>
        <dbReference type="ARBA" id="ARBA00022840"/>
    </source>
</evidence>
<dbReference type="InterPro" id="IPR014729">
    <property type="entry name" value="Rossmann-like_a/b/a_fold"/>
</dbReference>
<gene>
    <name evidence="8 9" type="primary">panC</name>
    <name evidence="9" type="ORF">PXX05_14980</name>
</gene>